<organism evidence="2 3">
    <name type="scientific">Pichia californica</name>
    <dbReference type="NCBI Taxonomy" id="460514"/>
    <lineage>
        <taxon>Eukaryota</taxon>
        <taxon>Fungi</taxon>
        <taxon>Dikarya</taxon>
        <taxon>Ascomycota</taxon>
        <taxon>Saccharomycotina</taxon>
        <taxon>Pichiomycetes</taxon>
        <taxon>Pichiales</taxon>
        <taxon>Pichiaceae</taxon>
        <taxon>Pichia</taxon>
    </lineage>
</organism>
<feature type="compositionally biased region" description="Basic residues" evidence="1">
    <location>
        <begin position="200"/>
        <end position="217"/>
    </location>
</feature>
<proteinExistence type="predicted"/>
<evidence type="ECO:0000256" key="1">
    <source>
        <dbReference type="SAM" id="MobiDB-lite"/>
    </source>
</evidence>
<feature type="compositionally biased region" description="Low complexity" evidence="1">
    <location>
        <begin position="146"/>
        <end position="167"/>
    </location>
</feature>
<accession>A0A9P6WGP6</accession>
<dbReference type="Pfam" id="PF10863">
    <property type="entry name" value="NOP19"/>
    <property type="match status" value="1"/>
</dbReference>
<feature type="compositionally biased region" description="Basic and acidic residues" evidence="1">
    <location>
        <begin position="136"/>
        <end position="145"/>
    </location>
</feature>
<feature type="compositionally biased region" description="Acidic residues" evidence="1">
    <location>
        <begin position="186"/>
        <end position="196"/>
    </location>
</feature>
<dbReference type="AlphaFoldDB" id="A0A9P6WGP6"/>
<gene>
    <name evidence="2" type="ORF">C6P40_003351</name>
</gene>
<evidence type="ECO:0000313" key="2">
    <source>
        <dbReference type="EMBL" id="KAG0686796.1"/>
    </source>
</evidence>
<feature type="region of interest" description="Disordered" evidence="1">
    <location>
        <begin position="132"/>
        <end position="217"/>
    </location>
</feature>
<dbReference type="GO" id="GO:0030686">
    <property type="term" value="C:90S preribosome"/>
    <property type="evidence" value="ECO:0007669"/>
    <property type="project" value="InterPro"/>
</dbReference>
<dbReference type="Proteomes" id="UP000697127">
    <property type="component" value="Unassembled WGS sequence"/>
</dbReference>
<evidence type="ECO:0000313" key="3">
    <source>
        <dbReference type="Proteomes" id="UP000697127"/>
    </source>
</evidence>
<dbReference type="InterPro" id="IPR022592">
    <property type="entry name" value="Nucleolar_19"/>
</dbReference>
<sequence length="217" mass="24737">MSRREEIRQKEQLQLQLQAQFSKLDQTVMSWLIPNSNLNSNSNEKSTSISSSEFGNQIVIPTGKGINFDDNKIGNDGKEINLNTVTIDDFLDNVSMKKNKKNGVNDFKSGRINKIGDIKKRDNGTSNSLRALTNKLRTDRREHSKNNISTNKYNNNNNNNSNNNNKKIGVVRKQNFKNTNDTTHDDNEDDSESDDEILNRKSKTTKTAKSNKNKRPF</sequence>
<name>A0A9P6WGP6_9ASCO</name>
<keyword evidence="3" id="KW-1185">Reference proteome</keyword>
<protein>
    <submittedName>
        <fullName evidence="2">Uncharacterized protein</fullName>
    </submittedName>
</protein>
<comment type="caution">
    <text evidence="2">The sequence shown here is derived from an EMBL/GenBank/DDBJ whole genome shotgun (WGS) entry which is preliminary data.</text>
</comment>
<dbReference type="EMBL" id="PUHW01000376">
    <property type="protein sequence ID" value="KAG0686796.1"/>
    <property type="molecule type" value="Genomic_DNA"/>
</dbReference>
<reference evidence="2" key="1">
    <citation type="submission" date="2020-11" db="EMBL/GenBank/DDBJ databases">
        <title>Kefir isolates.</title>
        <authorList>
            <person name="Marcisauskas S."/>
            <person name="Kim Y."/>
            <person name="Blasche S."/>
        </authorList>
    </citation>
    <scope>NUCLEOTIDE SEQUENCE</scope>
    <source>
        <strain evidence="2">Olga-1</strain>
    </source>
</reference>
<dbReference type="GO" id="GO:0042274">
    <property type="term" value="P:ribosomal small subunit biogenesis"/>
    <property type="evidence" value="ECO:0007669"/>
    <property type="project" value="InterPro"/>
</dbReference>